<accession>A0A8J3M3P5</accession>
<evidence type="ECO:0000256" key="1">
    <source>
        <dbReference type="ARBA" id="ARBA00009156"/>
    </source>
</evidence>
<dbReference type="Proteomes" id="UP000617531">
    <property type="component" value="Unassembled WGS sequence"/>
</dbReference>
<dbReference type="SUPFAM" id="SSF53067">
    <property type="entry name" value="Actin-like ATPase domain"/>
    <property type="match status" value="2"/>
</dbReference>
<keyword evidence="4" id="KW-0418">Kinase</keyword>
<feature type="domain" description="Carbohydrate kinase FGGY N-terminal" evidence="7">
    <location>
        <begin position="7"/>
        <end position="244"/>
    </location>
</feature>
<keyword evidence="10" id="KW-1185">Reference proteome</keyword>
<keyword evidence="3" id="KW-0547">Nucleotide-binding</keyword>
<evidence type="ECO:0000256" key="6">
    <source>
        <dbReference type="ARBA" id="ARBA00023308"/>
    </source>
</evidence>
<dbReference type="InterPro" id="IPR013449">
    <property type="entry name" value="Rhamnulokinase"/>
</dbReference>
<dbReference type="InterPro" id="IPR043129">
    <property type="entry name" value="ATPase_NBD"/>
</dbReference>
<evidence type="ECO:0000256" key="4">
    <source>
        <dbReference type="ARBA" id="ARBA00022777"/>
    </source>
</evidence>
<evidence type="ECO:0000256" key="2">
    <source>
        <dbReference type="ARBA" id="ARBA00022679"/>
    </source>
</evidence>
<dbReference type="GO" id="GO:0008993">
    <property type="term" value="F:rhamnulokinase activity"/>
    <property type="evidence" value="ECO:0007669"/>
    <property type="project" value="InterPro"/>
</dbReference>
<keyword evidence="2" id="KW-0808">Transferase</keyword>
<comment type="caution">
    <text evidence="9">The sequence shown here is derived from an EMBL/GenBank/DDBJ whole genome shotgun (WGS) entry which is preliminary data.</text>
</comment>
<dbReference type="GO" id="GO:0005524">
    <property type="term" value="F:ATP binding"/>
    <property type="evidence" value="ECO:0007669"/>
    <property type="project" value="UniProtKB-KW"/>
</dbReference>
<comment type="similarity">
    <text evidence="1">Belongs to the FGGY kinase family.</text>
</comment>
<reference evidence="9" key="2">
    <citation type="submission" date="2020-09" db="EMBL/GenBank/DDBJ databases">
        <authorList>
            <person name="Sun Q."/>
            <person name="Zhou Y."/>
        </authorList>
    </citation>
    <scope>NUCLEOTIDE SEQUENCE</scope>
    <source>
        <strain evidence="9">CGMCC 1.16548</strain>
    </source>
</reference>
<dbReference type="InterPro" id="IPR050406">
    <property type="entry name" value="FGGY_Carb_Kinase"/>
</dbReference>
<protein>
    <submittedName>
        <fullName evidence="9">Rhamnulokinase</fullName>
    </submittedName>
</protein>
<dbReference type="Pfam" id="PF02782">
    <property type="entry name" value="FGGY_C"/>
    <property type="match status" value="1"/>
</dbReference>
<dbReference type="Pfam" id="PF00370">
    <property type="entry name" value="FGGY_N"/>
    <property type="match status" value="1"/>
</dbReference>
<evidence type="ECO:0000259" key="8">
    <source>
        <dbReference type="Pfam" id="PF02782"/>
    </source>
</evidence>
<evidence type="ECO:0000313" key="10">
    <source>
        <dbReference type="Proteomes" id="UP000617531"/>
    </source>
</evidence>
<reference evidence="9" key="1">
    <citation type="journal article" date="2014" name="Int. J. Syst. Evol. Microbiol.">
        <title>Complete genome sequence of Corynebacterium casei LMG S-19264T (=DSM 44701T), isolated from a smear-ripened cheese.</title>
        <authorList>
            <consortium name="US DOE Joint Genome Institute (JGI-PGF)"/>
            <person name="Walter F."/>
            <person name="Albersmeier A."/>
            <person name="Kalinowski J."/>
            <person name="Ruckert C."/>
        </authorList>
    </citation>
    <scope>NUCLEOTIDE SEQUENCE</scope>
    <source>
        <strain evidence="9">CGMCC 1.16548</strain>
    </source>
</reference>
<feature type="domain" description="Carbohydrate kinase FGGY C-terminal" evidence="8">
    <location>
        <begin position="253"/>
        <end position="442"/>
    </location>
</feature>
<evidence type="ECO:0000259" key="7">
    <source>
        <dbReference type="Pfam" id="PF00370"/>
    </source>
</evidence>
<dbReference type="RefSeq" id="WP_191284297.1">
    <property type="nucleotide sequence ID" value="NZ_BNAI01000012.1"/>
</dbReference>
<dbReference type="Gene3D" id="3.30.420.40">
    <property type="match status" value="2"/>
</dbReference>
<dbReference type="AlphaFoldDB" id="A0A8J3M3P5"/>
<dbReference type="InterPro" id="IPR018485">
    <property type="entry name" value="FGGY_C"/>
</dbReference>
<dbReference type="GO" id="GO:0019301">
    <property type="term" value="P:rhamnose catabolic process"/>
    <property type="evidence" value="ECO:0007669"/>
    <property type="project" value="InterPro"/>
</dbReference>
<evidence type="ECO:0000313" key="9">
    <source>
        <dbReference type="EMBL" id="GHF26539.1"/>
    </source>
</evidence>
<dbReference type="PANTHER" id="PTHR43095">
    <property type="entry name" value="SUGAR KINASE"/>
    <property type="match status" value="1"/>
</dbReference>
<dbReference type="CDD" id="cd07771">
    <property type="entry name" value="ASKHA_NBD_FGGY_RhaB-like"/>
    <property type="match status" value="1"/>
</dbReference>
<keyword evidence="6" id="KW-0684">Rhamnose metabolism</keyword>
<dbReference type="EMBL" id="BNAI01000012">
    <property type="protein sequence ID" value="GHF26539.1"/>
    <property type="molecule type" value="Genomic_DNA"/>
</dbReference>
<evidence type="ECO:0000256" key="3">
    <source>
        <dbReference type="ARBA" id="ARBA00022741"/>
    </source>
</evidence>
<sequence>MRGTVAAVDLGAATGRVFIGTVEGGRIRVEPVTRFANVPLAMADGFHWNITAIWAEVVGGLRMANRRSDALQSVGIDTWGADYSLFRSGRLLGLPFTYRDLRGERGAALTHGTVRPEELYRRNGLESLPFNSLYQLAVDRDEGITAVADALLFTPDTIGYWLTGRIATEPTIASTSGLLDARTRSWDRELVRTLELPEGLLPPILEPGEELGPLVGPCAYAVGRADGLLVRKVASHDTAAAVIGTPLAERGAAYLSCGTWALLGVEMRAPLLTERARVERFTNEAGPDGRVLFQKNLMGLGMVNDLVSEAPELELPAILAAAAEVRLRSDQLIDPADPLFLRPGPTSGAMREWFRLRGIGAPATIPAMVRCVLESLAEAFAAAVRALEDITGEPVPSVHIVGGGSQNQLLCQATADRMGKPVIAGPVEASVIGNVLVQARAMGLVHGGLAELREVVRGSFPLTRYDPR</sequence>
<evidence type="ECO:0000256" key="5">
    <source>
        <dbReference type="ARBA" id="ARBA00022840"/>
    </source>
</evidence>
<name>A0A8J3M3P5_9MICO</name>
<keyword evidence="5" id="KW-0067">ATP-binding</keyword>
<dbReference type="InterPro" id="IPR018484">
    <property type="entry name" value="FGGY_N"/>
</dbReference>
<proteinExistence type="inferred from homology"/>
<organism evidence="9 10">
    <name type="scientific">Pseudolysinimonas yzui</name>
    <dbReference type="NCBI Taxonomy" id="2708254"/>
    <lineage>
        <taxon>Bacteria</taxon>
        <taxon>Bacillati</taxon>
        <taxon>Actinomycetota</taxon>
        <taxon>Actinomycetes</taxon>
        <taxon>Micrococcales</taxon>
        <taxon>Microbacteriaceae</taxon>
        <taxon>Pseudolysinimonas</taxon>
    </lineage>
</organism>
<gene>
    <name evidence="9" type="primary">rhaB</name>
    <name evidence="9" type="ORF">GCM10011600_29400</name>
</gene>